<feature type="compositionally biased region" description="Polar residues" evidence="1">
    <location>
        <begin position="540"/>
        <end position="556"/>
    </location>
</feature>
<feature type="compositionally biased region" description="Low complexity" evidence="1">
    <location>
        <begin position="173"/>
        <end position="185"/>
    </location>
</feature>
<evidence type="ECO:0000256" key="1">
    <source>
        <dbReference type="SAM" id="MobiDB-lite"/>
    </source>
</evidence>
<feature type="region of interest" description="Disordered" evidence="1">
    <location>
        <begin position="173"/>
        <end position="194"/>
    </location>
</feature>
<sequence length="870" mass="95676">MIAEIQIEYSLWQDPLNFCLPFSQYLCQIVDKMCDKNCENLIDLSLEDEKGNSETQRLVIVEKDVVAEVKDIKNPFDVVFASPLSFEDGRLGNDPFDDILRQADERNDPFEMLEREARLKAKQLIKHPPVEGNLVFLDNMYSKADPPINSETESPSMALSEILFPENVACGSSSVDSDSATGSSAETSENTKLKKTSEYRKRLLKSTLSKAMCNSPVTKKLSLDEQELLGTPTSFNLSKSSQFGEPLLSAESPLKLIDDDIISDEPGKRMNAEQLFEADLEMLKIPILDELPSLEKENVDKIDDLIDTDMANAKGFNGLPDLEAIKEKLKIKRGENVACQQNINSLIFDLKSLIINEGVTDEDKKRKAADILETLSSALSHSHETEEHKDSTGIVEPIISPMQRQGTFDIELQKNSEKDEQPLINEIHDSMVSCSATYNEETKEGRAALKLPEIAPLSPPPLPKAASTTATQLSKQNDINVNDVVEQISKLLEQSNNEANLQNNHNPTFILVMNTPRAPKVDSASSDGASFHDLSPDCVVNSNGPRRRAQSLSLSDQVKIVKLPLKSRTPDSKQSGELAPVNTTPPIKDEELKGVKTPARIMRRNSFSSNTSRTTDTAFLRPIPRSDGKSNNYVRRTQPLETHPESIQQQQQPIVKPILISKHSMPKFKPVLRKRSKSNAESIMKSSAPLKATLPVKKIAPLTKPNIIITPDQSIKSQMSQSSLHANGSVHLTPKPMGASVSSIGHPKATSTPTVLVSPIKRNASATKVRNTRLSIIPNSKSSTLSINSDMTALRRRTISEFKAKSPHKPKVSGASSSSSRPSMGAPRLPIVKPINKTTSTGTISKTTNRAGSRASVSGALSRNKENKRP</sequence>
<feature type="compositionally biased region" description="Low complexity" evidence="1">
    <location>
        <begin position="835"/>
        <end position="849"/>
    </location>
</feature>
<dbReference type="EMBL" id="JXJN01003090">
    <property type="status" value="NOT_ANNOTATED_CDS"/>
    <property type="molecule type" value="Genomic_DNA"/>
</dbReference>
<dbReference type="EnsemblMetazoa" id="GPPI007537-RA">
    <property type="protein sequence ID" value="GPPI007537-PA"/>
    <property type="gene ID" value="GPPI007537"/>
</dbReference>
<protein>
    <submittedName>
        <fullName evidence="2">Uncharacterized protein</fullName>
    </submittedName>
</protein>
<organism evidence="2 3">
    <name type="scientific">Glossina palpalis gambiensis</name>
    <dbReference type="NCBI Taxonomy" id="67801"/>
    <lineage>
        <taxon>Eukaryota</taxon>
        <taxon>Metazoa</taxon>
        <taxon>Ecdysozoa</taxon>
        <taxon>Arthropoda</taxon>
        <taxon>Hexapoda</taxon>
        <taxon>Insecta</taxon>
        <taxon>Pterygota</taxon>
        <taxon>Neoptera</taxon>
        <taxon>Endopterygota</taxon>
        <taxon>Diptera</taxon>
        <taxon>Brachycera</taxon>
        <taxon>Muscomorpha</taxon>
        <taxon>Hippoboscoidea</taxon>
        <taxon>Glossinidae</taxon>
        <taxon>Glossina</taxon>
    </lineage>
</organism>
<feature type="region of interest" description="Disordered" evidence="1">
    <location>
        <begin position="801"/>
        <end position="870"/>
    </location>
</feature>
<feature type="region of interest" description="Disordered" evidence="1">
    <location>
        <begin position="519"/>
        <end position="589"/>
    </location>
</feature>
<name>A0A1B0AT05_9MUSC</name>
<dbReference type="AlphaFoldDB" id="A0A1B0AT05"/>
<reference evidence="3" key="1">
    <citation type="submission" date="2015-01" db="EMBL/GenBank/DDBJ databases">
        <authorList>
            <person name="Aksoy S."/>
            <person name="Warren W."/>
            <person name="Wilson R.K."/>
        </authorList>
    </citation>
    <scope>NUCLEOTIDE SEQUENCE [LARGE SCALE GENOMIC DNA]</scope>
    <source>
        <strain evidence="3">IAEA</strain>
    </source>
</reference>
<feature type="region of interest" description="Disordered" evidence="1">
    <location>
        <begin position="451"/>
        <end position="474"/>
    </location>
</feature>
<reference evidence="2" key="2">
    <citation type="submission" date="2020-05" db="UniProtKB">
        <authorList>
            <consortium name="EnsemblMetazoa"/>
        </authorList>
    </citation>
    <scope>IDENTIFICATION</scope>
    <source>
        <strain evidence="2">IAEA</strain>
    </source>
</reference>
<proteinExistence type="predicted"/>
<evidence type="ECO:0000313" key="3">
    <source>
        <dbReference type="Proteomes" id="UP000092460"/>
    </source>
</evidence>
<keyword evidence="3" id="KW-1185">Reference proteome</keyword>
<feature type="compositionally biased region" description="Low complexity" evidence="1">
    <location>
        <begin position="813"/>
        <end position="828"/>
    </location>
</feature>
<dbReference type="VEuPathDB" id="VectorBase:GPPI007537"/>
<evidence type="ECO:0000313" key="2">
    <source>
        <dbReference type="EnsemblMetazoa" id="GPPI007537-PA"/>
    </source>
</evidence>
<dbReference type="Proteomes" id="UP000092460">
    <property type="component" value="Unassembled WGS sequence"/>
</dbReference>
<accession>A0A1B0AT05</accession>